<evidence type="ECO:0000313" key="4">
    <source>
        <dbReference type="Proteomes" id="UP000177791"/>
    </source>
</evidence>
<feature type="signal peptide" evidence="1">
    <location>
        <begin position="1"/>
        <end position="25"/>
    </location>
</feature>
<dbReference type="AlphaFoldDB" id="A0A1G1TAG6"/>
<dbReference type="EMBL" id="MDZC01000028">
    <property type="protein sequence ID" value="OGX87837.1"/>
    <property type="molecule type" value="Genomic_DNA"/>
</dbReference>
<evidence type="ECO:0000313" key="3">
    <source>
        <dbReference type="EMBL" id="OGX87837.1"/>
    </source>
</evidence>
<protein>
    <submittedName>
        <fullName evidence="3">L-sorbosone dehydrogenase</fullName>
    </submittedName>
</protein>
<dbReference type="InterPro" id="IPR011042">
    <property type="entry name" value="6-blade_b-propeller_TolB-like"/>
</dbReference>
<reference evidence="3 4" key="1">
    <citation type="submission" date="2016-08" db="EMBL/GenBank/DDBJ databases">
        <title>Hymenobacter coccineus sp. nov., Hymenobacter lapidarius sp. nov. and Hymenobacter glacialis sp. nov., isolated from Antarctic soil.</title>
        <authorList>
            <person name="Sedlacek I."/>
            <person name="Kralova S."/>
            <person name="Kyrova K."/>
            <person name="Maslanova I."/>
            <person name="Stankova E."/>
            <person name="Vrbovska V."/>
            <person name="Nemec M."/>
            <person name="Bartak M."/>
            <person name="Svec P."/>
            <person name="Busse H.-J."/>
            <person name="Pantucek R."/>
        </authorList>
    </citation>
    <scope>NUCLEOTIDE SEQUENCE [LARGE SCALE GENOMIC DNA]</scope>
    <source>
        <strain evidence="3 4">CCM 8648</strain>
    </source>
</reference>
<dbReference type="PANTHER" id="PTHR19328">
    <property type="entry name" value="HEDGEHOG-INTERACTING PROTEIN"/>
    <property type="match status" value="1"/>
</dbReference>
<dbReference type="Pfam" id="PF22807">
    <property type="entry name" value="TrAA12"/>
    <property type="match status" value="2"/>
</dbReference>
<keyword evidence="1" id="KW-0732">Signal</keyword>
<proteinExistence type="predicted"/>
<feature type="domain" description="Pyrroloquinoline quinone-dependent pyranose dehydrogenase beta-propeller" evidence="2">
    <location>
        <begin position="335"/>
        <end position="444"/>
    </location>
</feature>
<keyword evidence="4" id="KW-1185">Reference proteome</keyword>
<dbReference type="PROSITE" id="PS51257">
    <property type="entry name" value="PROKAR_LIPOPROTEIN"/>
    <property type="match status" value="1"/>
</dbReference>
<dbReference type="RefSeq" id="WP_070732920.1">
    <property type="nucleotide sequence ID" value="NZ_MDZC01000028.1"/>
</dbReference>
<gene>
    <name evidence="3" type="ORF">BEN48_10965</name>
</gene>
<dbReference type="STRING" id="1908236.BEN48_10965"/>
<dbReference type="SUPFAM" id="SSF50952">
    <property type="entry name" value="Soluble quinoprotein glucose dehydrogenase"/>
    <property type="match status" value="1"/>
</dbReference>
<accession>A0A1G1TAG6</accession>
<dbReference type="Gene3D" id="2.120.10.30">
    <property type="entry name" value="TolB, C-terminal domain"/>
    <property type="match status" value="1"/>
</dbReference>
<dbReference type="PANTHER" id="PTHR19328:SF55">
    <property type="entry name" value="BLR6566 PROTEIN"/>
    <property type="match status" value="1"/>
</dbReference>
<dbReference type="InterPro" id="IPR011041">
    <property type="entry name" value="Quinoprot_gluc/sorb_DH_b-prop"/>
</dbReference>
<evidence type="ECO:0000256" key="1">
    <source>
        <dbReference type="SAM" id="SignalP"/>
    </source>
</evidence>
<feature type="chain" id="PRO_5009579194" evidence="1">
    <location>
        <begin position="26"/>
        <end position="447"/>
    </location>
</feature>
<name>A0A1G1TAG6_9BACT</name>
<dbReference type="Proteomes" id="UP000177791">
    <property type="component" value="Unassembled WGS sequence"/>
</dbReference>
<dbReference type="InterPro" id="IPR054539">
    <property type="entry name" value="Beta-prop_PDH"/>
</dbReference>
<evidence type="ECO:0000259" key="2">
    <source>
        <dbReference type="Pfam" id="PF22807"/>
    </source>
</evidence>
<feature type="domain" description="Pyrroloquinoline quinone-dependent pyranose dehydrogenase beta-propeller" evidence="2">
    <location>
        <begin position="74"/>
        <end position="292"/>
    </location>
</feature>
<dbReference type="OrthoDB" id="9811395at2"/>
<organism evidence="3 4">
    <name type="scientific">Hymenobacter glacialis</name>
    <dbReference type="NCBI Taxonomy" id="1908236"/>
    <lineage>
        <taxon>Bacteria</taxon>
        <taxon>Pseudomonadati</taxon>
        <taxon>Bacteroidota</taxon>
        <taxon>Cytophagia</taxon>
        <taxon>Cytophagales</taxon>
        <taxon>Hymenobacteraceae</taxon>
        <taxon>Hymenobacter</taxon>
    </lineage>
</organism>
<sequence>MKPGKSTALLASVALLAACSGPSKQEQQEAAATTPAQTITTAAVDSLRLPAPYSTKSVSNRVNVVGWPAGKTPTAPAGFAVAEYAGQLQSPRWIYVAPNGDVLVAESSTVPKSTPLKVVAKLKLDKSRSLRSESANRITLFRDTNQDGRPDVRTTFLADLKQPFGMLVLGDYFYVANTDGILRFPYTAGATKITGQGQKILTLPAGGYNNHWTRNLLAAPDGSKIYVSVGSGSNVQENGAAAEVRRANILQINPDGSGEKIYAAGLRNPVGMGWAPGTTTLWTAVNERDELGDNLVPDYLTSVREGGFYGWPYAYFGPNVDPRRKGERPDLVQKTLVPEVPLGSHTASLGLAFYDKTAFPAKYHSGAFIGQHGSWNRSAFSGYKVVFVPFANGKPSGPPEDFLTGFLAGGDSKDAYGRPVGVTTLPDGSLLVADDAADKIWRVSTAR</sequence>
<comment type="caution">
    <text evidence="3">The sequence shown here is derived from an EMBL/GenBank/DDBJ whole genome shotgun (WGS) entry which is preliminary data.</text>
</comment>